<accession>A0AA42DM07</accession>
<dbReference type="AlphaFoldDB" id="A0AA42DM07"/>
<organism evidence="1 2">
    <name type="scientific">Holtiella tumoricola</name>
    <dbReference type="NCBI Taxonomy" id="3018743"/>
    <lineage>
        <taxon>Bacteria</taxon>
        <taxon>Bacillati</taxon>
        <taxon>Bacillota</taxon>
        <taxon>Clostridia</taxon>
        <taxon>Lachnospirales</taxon>
        <taxon>Cellulosilyticaceae</taxon>
        <taxon>Holtiella</taxon>
    </lineage>
</organism>
<evidence type="ECO:0000313" key="2">
    <source>
        <dbReference type="Proteomes" id="UP001169242"/>
    </source>
</evidence>
<dbReference type="EMBL" id="JAQIFT010000039">
    <property type="protein sequence ID" value="MDA3731572.1"/>
    <property type="molecule type" value="Genomic_DNA"/>
</dbReference>
<protein>
    <submittedName>
        <fullName evidence="1">Uncharacterized protein</fullName>
    </submittedName>
</protein>
<reference evidence="1" key="1">
    <citation type="journal article" date="2023" name="Int. J. Syst. Evol. Microbiol.">
        <title>&lt;i&gt;Holtiella tumoricola&lt;/i&gt; gen. nov. sp. nov., isolated from a human clinical sample.</title>
        <authorList>
            <person name="Allen-Vercoe E."/>
            <person name="Daigneault M.C."/>
            <person name="Vancuren S.J."/>
            <person name="Cochrane K."/>
            <person name="O'Neal L.L."/>
            <person name="Sankaranarayanan K."/>
            <person name="Lawson P.A."/>
        </authorList>
    </citation>
    <scope>NUCLEOTIDE SEQUENCE</scope>
    <source>
        <strain evidence="1">CC70A</strain>
    </source>
</reference>
<dbReference type="Proteomes" id="UP001169242">
    <property type="component" value="Unassembled WGS sequence"/>
</dbReference>
<gene>
    <name evidence="1" type="ORF">PBV87_08805</name>
</gene>
<name>A0AA42DM07_9FIRM</name>
<evidence type="ECO:0000313" key="1">
    <source>
        <dbReference type="EMBL" id="MDA3731572.1"/>
    </source>
</evidence>
<dbReference type="RefSeq" id="WP_271011939.1">
    <property type="nucleotide sequence ID" value="NZ_JAQIFT010000039.1"/>
</dbReference>
<sequence length="347" mass="38979">MSFKFEDIEVAISREAPYSSPGGFGNILLIDITGEKPLKTYYNMAEVEKDFNSKPEVMRMAKICFNQADKQGNKISINALKILGITPGEELGQEYDAIGTALANDNDYVWILSTDVEDDKLKTYLSDFAEANMKLYSTLMTDESTFNFKDKMYTIPNRAEKNDDLYKRVDCVAASCAARATGSYNPKFLNIVGVEELSDKQKTLEAYNKGINIYVQSGNFKSYRDGFVGKQGLYIDDVVNPLYLSTMIKDNLNTLLHHEEKIAFDYAGFALIENRIITALEFCTRADIIKKSIDGVGIYKVTMPNPAEINPVDLSERVLRGIVVEYTPSIPINGIKPITLRIHLEDL</sequence>
<keyword evidence="2" id="KW-1185">Reference proteome</keyword>
<comment type="caution">
    <text evidence="1">The sequence shown here is derived from an EMBL/GenBank/DDBJ whole genome shotgun (WGS) entry which is preliminary data.</text>
</comment>
<proteinExistence type="predicted"/>